<proteinExistence type="predicted"/>
<evidence type="ECO:0000313" key="2">
    <source>
        <dbReference type="Proteomes" id="UP000814243"/>
    </source>
</evidence>
<evidence type="ECO:0000313" key="1">
    <source>
        <dbReference type="EMBL" id="KAH9637584.1"/>
    </source>
</evidence>
<organism evidence="1 2">
    <name type="scientific">Spodoptera exigua</name>
    <name type="common">Beet armyworm</name>
    <name type="synonym">Noctua fulgens</name>
    <dbReference type="NCBI Taxonomy" id="7107"/>
    <lineage>
        <taxon>Eukaryota</taxon>
        <taxon>Metazoa</taxon>
        <taxon>Ecdysozoa</taxon>
        <taxon>Arthropoda</taxon>
        <taxon>Hexapoda</taxon>
        <taxon>Insecta</taxon>
        <taxon>Pterygota</taxon>
        <taxon>Neoptera</taxon>
        <taxon>Endopterygota</taxon>
        <taxon>Lepidoptera</taxon>
        <taxon>Glossata</taxon>
        <taxon>Ditrysia</taxon>
        <taxon>Noctuoidea</taxon>
        <taxon>Noctuidae</taxon>
        <taxon>Amphipyrinae</taxon>
        <taxon>Spodoptera</taxon>
    </lineage>
</organism>
<reference evidence="1" key="1">
    <citation type="journal article" date="2021" name="G3 (Bethesda)">
        <title>Genome and transcriptome analysis of the beet armyworm Spodoptera exigua reveals targets for pest control. .</title>
        <authorList>
            <person name="Simon S."/>
            <person name="Breeschoten T."/>
            <person name="Jansen H.J."/>
            <person name="Dirks R.P."/>
            <person name="Schranz M.E."/>
            <person name="Ros V.I.D."/>
        </authorList>
    </citation>
    <scope>NUCLEOTIDE SEQUENCE</scope>
    <source>
        <strain evidence="1">TB_SE_WUR_2020</strain>
    </source>
</reference>
<protein>
    <submittedName>
        <fullName evidence="1">Uncharacterized protein</fullName>
    </submittedName>
</protein>
<dbReference type="AlphaFoldDB" id="A0A922MJJ5"/>
<accession>A0A922MJJ5</accession>
<dbReference type="Proteomes" id="UP000814243">
    <property type="component" value="Unassembled WGS sequence"/>
</dbReference>
<dbReference type="EMBL" id="JACEFF010000442">
    <property type="protein sequence ID" value="KAH9637584.1"/>
    <property type="molecule type" value="Genomic_DNA"/>
</dbReference>
<gene>
    <name evidence="1" type="ORF">HF086_014224</name>
</gene>
<comment type="caution">
    <text evidence="1">The sequence shown here is derived from an EMBL/GenBank/DDBJ whole genome shotgun (WGS) entry which is preliminary data.</text>
</comment>
<name>A0A922MJJ5_SPOEX</name>
<sequence length="81" mass="9483">MPFQDARPEIHFDNLQEISQNGFDDLNIEEDDDYMQSVDFEIPAPIVELTEYSQFNPVVEKFAPLQNLGYKLVMQEVPIEF</sequence>